<dbReference type="InterPro" id="IPR021858">
    <property type="entry name" value="Fun_TF"/>
</dbReference>
<organism evidence="4 5">
    <name type="scientific">Thermothielavioides terrestris</name>
    <dbReference type="NCBI Taxonomy" id="2587410"/>
    <lineage>
        <taxon>Eukaryota</taxon>
        <taxon>Fungi</taxon>
        <taxon>Dikarya</taxon>
        <taxon>Ascomycota</taxon>
        <taxon>Pezizomycotina</taxon>
        <taxon>Sordariomycetes</taxon>
        <taxon>Sordariomycetidae</taxon>
        <taxon>Sordariales</taxon>
        <taxon>Chaetomiaceae</taxon>
        <taxon>Thermothielavioides</taxon>
    </lineage>
</organism>
<dbReference type="Pfam" id="PF00172">
    <property type="entry name" value="Zn_clus"/>
    <property type="match status" value="1"/>
</dbReference>
<evidence type="ECO:0000313" key="4">
    <source>
        <dbReference type="EMBL" id="SPQ20400.1"/>
    </source>
</evidence>
<feature type="compositionally biased region" description="Low complexity" evidence="2">
    <location>
        <begin position="413"/>
        <end position="427"/>
    </location>
</feature>
<protein>
    <submittedName>
        <fullName evidence="4">10e23d1c-0dac-4b69-b020-7d3689cc6b7f</fullName>
    </submittedName>
</protein>
<gene>
    <name evidence="4" type="ORF">TT172_LOCUS2819</name>
</gene>
<dbReference type="PROSITE" id="PS00463">
    <property type="entry name" value="ZN2_CY6_FUNGAL_1"/>
    <property type="match status" value="1"/>
</dbReference>
<feature type="domain" description="Zn(2)-C6 fungal-type" evidence="3">
    <location>
        <begin position="10"/>
        <end position="38"/>
    </location>
</feature>
<dbReference type="SUPFAM" id="SSF57701">
    <property type="entry name" value="Zn2/Cys6 DNA-binding domain"/>
    <property type="match status" value="1"/>
</dbReference>
<feature type="compositionally biased region" description="Basic and acidic residues" evidence="2">
    <location>
        <begin position="80"/>
        <end position="93"/>
    </location>
</feature>
<dbReference type="GO" id="GO:0000981">
    <property type="term" value="F:DNA-binding transcription factor activity, RNA polymerase II-specific"/>
    <property type="evidence" value="ECO:0007669"/>
    <property type="project" value="InterPro"/>
</dbReference>
<dbReference type="PROSITE" id="PS50048">
    <property type="entry name" value="ZN2_CY6_FUNGAL_2"/>
    <property type="match status" value="1"/>
</dbReference>
<feature type="compositionally biased region" description="Polar residues" evidence="2">
    <location>
        <begin position="428"/>
        <end position="437"/>
    </location>
</feature>
<feature type="region of interest" description="Disordered" evidence="2">
    <location>
        <begin position="56"/>
        <end position="110"/>
    </location>
</feature>
<dbReference type="InterPro" id="IPR053175">
    <property type="entry name" value="DHMBA_Reg_Transcription_Factor"/>
</dbReference>
<sequence length="623" mass="68416">MVFPGRFSTGCLRCRQRKVKCDEAKPSCRRCCIYGKPCPGYTDQFQFRHRGSQSSPWSAVLVPEPAPAGGKQGQTGVAGPDHRRGSQSPREDQQQQQQQEEQRQRQAGQIVRWDQPVDIVRAPDPSYDDVSLFYFVRRFVSPNPEDGFPGHLSFLPSMYDSRSQGLLENATLCVAQMAAYNKFGGEKFRVQSYRHYGRAIRMLQEIIRSEDQATDDKVITSILLLCTLKDISGEAAGDPGEHAPGLFYLIEKRGPEQIVTSRGAELLFLALIRLQVYSFLHDDDTYVDPGAIATAWGVFDPLLRALAMMSRTVSLRNRLLSPDHALLDPQEQAALLQSCFETLDDFHNWDAEAAAYWRNTFEGRTTPTALGEVAAGTTHYDPETACIIILVRSERLILLMSMIAYHHYQQHQYEQQQQHQHQQQQQQPGDSSIHNSSSTIPDPCLTACVPILEQHVHLAIEDMLASVPYALGDVGPGGAPGTLAHDGAAAIVIVQSIRLVASCALASPEQLRRATAVLARLDAGIGIRAAAGPGLRVDEQEGEEGVDDGVVKSSRWMREQKFLRERLAARGGLGAMGTPPASAPLLPLALPDAAPAVGWGPELTSPPALGLAGEEWFLPPYVG</sequence>
<evidence type="ECO:0000256" key="2">
    <source>
        <dbReference type="SAM" id="MobiDB-lite"/>
    </source>
</evidence>
<dbReference type="CDD" id="cd00067">
    <property type="entry name" value="GAL4"/>
    <property type="match status" value="1"/>
</dbReference>
<evidence type="ECO:0000313" key="5">
    <source>
        <dbReference type="Proteomes" id="UP000289323"/>
    </source>
</evidence>
<dbReference type="SMART" id="SM00066">
    <property type="entry name" value="GAL4"/>
    <property type="match status" value="1"/>
</dbReference>
<dbReference type="PANTHER" id="PTHR38791">
    <property type="entry name" value="ZN(II)2CYS6 TRANSCRIPTION FACTOR (EUROFUNG)-RELATED-RELATED"/>
    <property type="match status" value="1"/>
</dbReference>
<dbReference type="InterPro" id="IPR001138">
    <property type="entry name" value="Zn2Cys6_DnaBD"/>
</dbReference>
<dbReference type="AlphaFoldDB" id="A0A3S4AL84"/>
<name>A0A3S4AL84_9PEZI</name>
<dbReference type="Pfam" id="PF11951">
    <property type="entry name" value="Fungal_trans_2"/>
    <property type="match status" value="1"/>
</dbReference>
<dbReference type="GO" id="GO:0008270">
    <property type="term" value="F:zinc ion binding"/>
    <property type="evidence" value="ECO:0007669"/>
    <property type="project" value="InterPro"/>
</dbReference>
<dbReference type="PANTHER" id="PTHR38791:SF12">
    <property type="entry name" value="TRANSCRIPTION FACTOR DOMAIN-CONTAINING PROTEIN-RELATED"/>
    <property type="match status" value="1"/>
</dbReference>
<dbReference type="InterPro" id="IPR036864">
    <property type="entry name" value="Zn2-C6_fun-type_DNA-bd_sf"/>
</dbReference>
<dbReference type="EMBL" id="OUUZ01000004">
    <property type="protein sequence ID" value="SPQ20400.1"/>
    <property type="molecule type" value="Genomic_DNA"/>
</dbReference>
<dbReference type="Proteomes" id="UP000289323">
    <property type="component" value="Unassembled WGS sequence"/>
</dbReference>
<accession>A0A3S4AL84</accession>
<feature type="region of interest" description="Disordered" evidence="2">
    <location>
        <begin position="413"/>
        <end position="437"/>
    </location>
</feature>
<evidence type="ECO:0000259" key="3">
    <source>
        <dbReference type="PROSITE" id="PS50048"/>
    </source>
</evidence>
<evidence type="ECO:0000256" key="1">
    <source>
        <dbReference type="ARBA" id="ARBA00023242"/>
    </source>
</evidence>
<proteinExistence type="predicted"/>
<reference evidence="4 5" key="1">
    <citation type="submission" date="2018-04" db="EMBL/GenBank/DDBJ databases">
        <authorList>
            <person name="Huttner S."/>
            <person name="Dainat J."/>
        </authorList>
    </citation>
    <scope>NUCLEOTIDE SEQUENCE [LARGE SCALE GENOMIC DNA]</scope>
</reference>
<dbReference type="Gene3D" id="4.10.240.10">
    <property type="entry name" value="Zn(2)-C6 fungal-type DNA-binding domain"/>
    <property type="match status" value="1"/>
</dbReference>
<keyword evidence="1" id="KW-0539">Nucleus</keyword>